<reference evidence="2" key="1">
    <citation type="journal article" date="2019" name="Curr. Biol.">
        <title>Genome Sequence of Striga asiatica Provides Insight into the Evolution of Plant Parasitism.</title>
        <authorList>
            <person name="Yoshida S."/>
            <person name="Kim S."/>
            <person name="Wafula E.K."/>
            <person name="Tanskanen J."/>
            <person name="Kim Y.M."/>
            <person name="Honaas L."/>
            <person name="Yang Z."/>
            <person name="Spallek T."/>
            <person name="Conn C.E."/>
            <person name="Ichihashi Y."/>
            <person name="Cheong K."/>
            <person name="Cui S."/>
            <person name="Der J.P."/>
            <person name="Gundlach H."/>
            <person name="Jiao Y."/>
            <person name="Hori C."/>
            <person name="Ishida J.K."/>
            <person name="Kasahara H."/>
            <person name="Kiba T."/>
            <person name="Kim M.S."/>
            <person name="Koo N."/>
            <person name="Laohavisit A."/>
            <person name="Lee Y.H."/>
            <person name="Lumba S."/>
            <person name="McCourt P."/>
            <person name="Mortimer J.C."/>
            <person name="Mutuku J.M."/>
            <person name="Nomura T."/>
            <person name="Sasaki-Sekimoto Y."/>
            <person name="Seto Y."/>
            <person name="Wang Y."/>
            <person name="Wakatake T."/>
            <person name="Sakakibara H."/>
            <person name="Demura T."/>
            <person name="Yamaguchi S."/>
            <person name="Yoneyama K."/>
            <person name="Manabe R.I."/>
            <person name="Nelson D.C."/>
            <person name="Schulman A.H."/>
            <person name="Timko M.P."/>
            <person name="dePamphilis C.W."/>
            <person name="Choi D."/>
            <person name="Shirasu K."/>
        </authorList>
    </citation>
    <scope>NUCLEOTIDE SEQUENCE [LARGE SCALE GENOMIC DNA]</scope>
    <source>
        <strain evidence="2">cv. UVA1</strain>
    </source>
</reference>
<name>A0A5A7R3Z0_STRAF</name>
<organism evidence="1 2">
    <name type="scientific">Striga asiatica</name>
    <name type="common">Asiatic witchweed</name>
    <name type="synonym">Buchnera asiatica</name>
    <dbReference type="NCBI Taxonomy" id="4170"/>
    <lineage>
        <taxon>Eukaryota</taxon>
        <taxon>Viridiplantae</taxon>
        <taxon>Streptophyta</taxon>
        <taxon>Embryophyta</taxon>
        <taxon>Tracheophyta</taxon>
        <taxon>Spermatophyta</taxon>
        <taxon>Magnoliopsida</taxon>
        <taxon>eudicotyledons</taxon>
        <taxon>Gunneridae</taxon>
        <taxon>Pentapetalae</taxon>
        <taxon>asterids</taxon>
        <taxon>lamiids</taxon>
        <taxon>Lamiales</taxon>
        <taxon>Orobanchaceae</taxon>
        <taxon>Buchnereae</taxon>
        <taxon>Striga</taxon>
    </lineage>
</organism>
<protein>
    <submittedName>
        <fullName evidence="1">Cytochrome P450</fullName>
    </submittedName>
</protein>
<dbReference type="Proteomes" id="UP000325081">
    <property type="component" value="Unassembled WGS sequence"/>
</dbReference>
<proteinExistence type="predicted"/>
<sequence>MENWLTTNLFNLPSTLVDTKNWECIFGVTLWKLWHWRNISIFQDRGMDAFDKVKGDQHILLSGGDEDLTTQRNAPSELSCCHTLAQNSGIDDSDRPTPRWPPNRPYSVWGRDRYSDRRSSGKISVSRLQLRRCSRGCNRSCVGQAEELQRSGDVELATTVDVISRDVFGRSHEESRKILELQKEMRGSVSVAIMNVVHYRCSQCCCFDGVVGIPDFNNFFFATAA</sequence>
<keyword evidence="2" id="KW-1185">Reference proteome</keyword>
<dbReference type="AlphaFoldDB" id="A0A5A7R3Z0"/>
<evidence type="ECO:0000313" key="2">
    <source>
        <dbReference type="Proteomes" id="UP000325081"/>
    </source>
</evidence>
<dbReference type="Gene3D" id="1.20.120.990">
    <property type="entry name" value="Glycosyltransferase family 88, C-terminal domain"/>
    <property type="match status" value="1"/>
</dbReference>
<comment type="caution">
    <text evidence="1">The sequence shown here is derived from an EMBL/GenBank/DDBJ whole genome shotgun (WGS) entry which is preliminary data.</text>
</comment>
<evidence type="ECO:0000313" key="1">
    <source>
        <dbReference type="EMBL" id="GER52082.1"/>
    </source>
</evidence>
<accession>A0A5A7R3Z0</accession>
<gene>
    <name evidence="1" type="ORF">STAS_29514</name>
</gene>
<dbReference type="EMBL" id="BKCP01010070">
    <property type="protein sequence ID" value="GER52082.1"/>
    <property type="molecule type" value="Genomic_DNA"/>
</dbReference>